<dbReference type="RefSeq" id="XP_015603195.1">
    <property type="nucleotide sequence ID" value="XM_015747709.2"/>
</dbReference>
<keyword evidence="1" id="KW-0472">Membrane</keyword>
<sequence>MADPTIQTFCCHHNNTTDMAVVIMQEFNTDVYNTVCMLSSTMGIIGAIYQVLPREESNYPHRWHSFSSARGRDIIIWLAVADLFASLGVFIRSALWMNFKTIMPMDDDTSSVVFCALSSAWTQYFYMATWIWTLCYAVDMKLLLGERSGHPTFYHALAWICPAILTTFGLSILYIPDANCHNLTSLSTAVFRILPNYCATYVLLAVVMLVNPALYVSSTKDLKTAVTCSLAQVTGRERKLVQTIRLKFALTNLVYYICWIPNLINGILLWTLWFQLPVKVIITLWYIMAVTNPLQAFFNALVYQRWGRKEKFRLGWCQRFVQLGKTQNDKLEDSNTDLTETSPLLYTRYGHTPHTSINGSSSL</sequence>
<dbReference type="AlphaFoldDB" id="A0AAJ7FQG0"/>
<dbReference type="RefSeq" id="XP_015603196.1">
    <property type="nucleotide sequence ID" value="XM_015747710.2"/>
</dbReference>
<dbReference type="GO" id="GO:0050848">
    <property type="term" value="P:regulation of calcium-mediated signaling"/>
    <property type="evidence" value="ECO:0007669"/>
    <property type="project" value="TreeGrafter"/>
</dbReference>
<dbReference type="PANTHER" id="PTHR15177">
    <property type="entry name" value="G-PROTEIN COUPLED RECEPTOR 143"/>
    <property type="match status" value="1"/>
</dbReference>
<evidence type="ECO:0000313" key="3">
    <source>
        <dbReference type="RefSeq" id="XP_015603195.1"/>
    </source>
</evidence>
<dbReference type="GO" id="GO:0035240">
    <property type="term" value="F:dopamine binding"/>
    <property type="evidence" value="ECO:0007669"/>
    <property type="project" value="InterPro"/>
</dbReference>
<evidence type="ECO:0000313" key="4">
    <source>
        <dbReference type="RefSeq" id="XP_015603196.1"/>
    </source>
</evidence>
<dbReference type="KEGG" id="ccin:107271559"/>
<protein>
    <submittedName>
        <fullName evidence="3 4">G-protein coupled receptor 143</fullName>
    </submittedName>
</protein>
<keyword evidence="3 4" id="KW-0675">Receptor</keyword>
<name>A0AAJ7FQG0_CEPCN</name>
<accession>A0AAJ7FQG0</accession>
<dbReference type="RefSeq" id="XP_024944535.1">
    <property type="nucleotide sequence ID" value="XM_025088767.1"/>
</dbReference>
<dbReference type="Pfam" id="PF02101">
    <property type="entry name" value="Ocular_alb"/>
    <property type="match status" value="1"/>
</dbReference>
<feature type="transmembrane region" description="Helical" evidence="1">
    <location>
        <begin position="156"/>
        <end position="174"/>
    </location>
</feature>
<dbReference type="SUPFAM" id="SSF81321">
    <property type="entry name" value="Family A G protein-coupled receptor-like"/>
    <property type="match status" value="1"/>
</dbReference>
<dbReference type="GO" id="GO:0035643">
    <property type="term" value="F:L-DOPA receptor activity"/>
    <property type="evidence" value="ECO:0007669"/>
    <property type="project" value="TreeGrafter"/>
</dbReference>
<feature type="transmembrane region" description="Helical" evidence="1">
    <location>
        <begin position="124"/>
        <end position="144"/>
    </location>
</feature>
<reference evidence="3 4" key="1">
    <citation type="submission" date="2025-04" db="UniProtKB">
        <authorList>
            <consortium name="RefSeq"/>
        </authorList>
    </citation>
    <scope>IDENTIFICATION</scope>
</reference>
<dbReference type="GO" id="GO:0072544">
    <property type="term" value="F:L-DOPA binding"/>
    <property type="evidence" value="ECO:0007669"/>
    <property type="project" value="InterPro"/>
</dbReference>
<dbReference type="GeneID" id="107271559"/>
<dbReference type="GO" id="GO:0032438">
    <property type="term" value="P:melanosome organization"/>
    <property type="evidence" value="ECO:0007669"/>
    <property type="project" value="TreeGrafter"/>
</dbReference>
<evidence type="ECO:0000313" key="2">
    <source>
        <dbReference type="Proteomes" id="UP000694920"/>
    </source>
</evidence>
<keyword evidence="1" id="KW-0812">Transmembrane</keyword>
<feature type="transmembrane region" description="Helical" evidence="1">
    <location>
        <begin position="253"/>
        <end position="274"/>
    </location>
</feature>
<dbReference type="GO" id="GO:0005886">
    <property type="term" value="C:plasma membrane"/>
    <property type="evidence" value="ECO:0007669"/>
    <property type="project" value="TreeGrafter"/>
</dbReference>
<dbReference type="PRINTS" id="PR00965">
    <property type="entry name" value="OCULARALBNSM"/>
</dbReference>
<proteinExistence type="predicted"/>
<feature type="transmembrane region" description="Helical" evidence="1">
    <location>
        <begin position="31"/>
        <end position="53"/>
    </location>
</feature>
<evidence type="ECO:0000313" key="5">
    <source>
        <dbReference type="RefSeq" id="XP_024944535.1"/>
    </source>
</evidence>
<keyword evidence="2" id="KW-1185">Reference proteome</keyword>
<dbReference type="Proteomes" id="UP000694920">
    <property type="component" value="Unplaced"/>
</dbReference>
<dbReference type="PANTHER" id="PTHR15177:SF2">
    <property type="entry name" value="G-PROTEIN COUPLED RECEPTOR 143"/>
    <property type="match status" value="1"/>
</dbReference>
<dbReference type="GO" id="GO:0072545">
    <property type="term" value="F:L-tyrosine binding"/>
    <property type="evidence" value="ECO:0007669"/>
    <property type="project" value="InterPro"/>
</dbReference>
<dbReference type="Gene3D" id="1.20.1070.10">
    <property type="entry name" value="Rhodopsin 7-helix transmembrane proteins"/>
    <property type="match status" value="1"/>
</dbReference>
<organism evidence="2 3">
    <name type="scientific">Cephus cinctus</name>
    <name type="common">Wheat stem sawfly</name>
    <dbReference type="NCBI Taxonomy" id="211228"/>
    <lineage>
        <taxon>Eukaryota</taxon>
        <taxon>Metazoa</taxon>
        <taxon>Ecdysozoa</taxon>
        <taxon>Arthropoda</taxon>
        <taxon>Hexapoda</taxon>
        <taxon>Insecta</taxon>
        <taxon>Pterygota</taxon>
        <taxon>Neoptera</taxon>
        <taxon>Endopterygota</taxon>
        <taxon>Hymenoptera</taxon>
        <taxon>Cephoidea</taxon>
        <taxon>Cephidae</taxon>
        <taxon>Cephus</taxon>
    </lineage>
</organism>
<feature type="transmembrane region" description="Helical" evidence="1">
    <location>
        <begin position="194"/>
        <end position="216"/>
    </location>
</feature>
<dbReference type="InterPro" id="IPR001414">
    <property type="entry name" value="GPR143"/>
</dbReference>
<evidence type="ECO:0000256" key="1">
    <source>
        <dbReference type="SAM" id="Phobius"/>
    </source>
</evidence>
<gene>
    <name evidence="3 4 5" type="primary">LOC107271559</name>
</gene>
<feature type="transmembrane region" description="Helical" evidence="1">
    <location>
        <begin position="280"/>
        <end position="303"/>
    </location>
</feature>
<feature type="transmembrane region" description="Helical" evidence="1">
    <location>
        <begin position="74"/>
        <end position="95"/>
    </location>
</feature>
<keyword evidence="1" id="KW-1133">Transmembrane helix</keyword>